<feature type="region of interest" description="Disordered" evidence="7">
    <location>
        <begin position="1"/>
        <end position="89"/>
    </location>
</feature>
<evidence type="ECO:0000256" key="4">
    <source>
        <dbReference type="ARBA" id="ARBA00018463"/>
    </source>
</evidence>
<dbReference type="AlphaFoldDB" id="A0A9N8JQS4"/>
<evidence type="ECO:0000256" key="6">
    <source>
        <dbReference type="ARBA" id="ARBA00023136"/>
    </source>
</evidence>
<proteinExistence type="inferred from homology"/>
<feature type="compositionally biased region" description="Low complexity" evidence="7">
    <location>
        <begin position="64"/>
        <end position="73"/>
    </location>
</feature>
<organism evidence="9 10">
    <name type="scientific">Aureobasidium vineae</name>
    <dbReference type="NCBI Taxonomy" id="2773715"/>
    <lineage>
        <taxon>Eukaryota</taxon>
        <taxon>Fungi</taxon>
        <taxon>Dikarya</taxon>
        <taxon>Ascomycota</taxon>
        <taxon>Pezizomycotina</taxon>
        <taxon>Dothideomycetes</taxon>
        <taxon>Dothideomycetidae</taxon>
        <taxon>Dothideales</taxon>
        <taxon>Saccotheciaceae</taxon>
        <taxon>Aureobasidium</taxon>
    </lineage>
</organism>
<feature type="domain" description="Golgin subfamily A member 7/ERF4" evidence="8">
    <location>
        <begin position="132"/>
        <end position="249"/>
    </location>
</feature>
<dbReference type="Pfam" id="PF10256">
    <property type="entry name" value="Erf4"/>
    <property type="match status" value="1"/>
</dbReference>
<accession>A0A9N8JQS4</accession>
<name>A0A9N8JQS4_9PEZI</name>
<comment type="similarity">
    <text evidence="2">Belongs to the ERF4 family.</text>
</comment>
<dbReference type="GO" id="GO:0005789">
    <property type="term" value="C:endoplasmic reticulum membrane"/>
    <property type="evidence" value="ECO:0007669"/>
    <property type="project" value="UniProtKB-SubCell"/>
</dbReference>
<evidence type="ECO:0000256" key="2">
    <source>
        <dbReference type="ARBA" id="ARBA00007732"/>
    </source>
</evidence>
<dbReference type="GO" id="GO:0006612">
    <property type="term" value="P:protein targeting to membrane"/>
    <property type="evidence" value="ECO:0007669"/>
    <property type="project" value="TreeGrafter"/>
</dbReference>
<evidence type="ECO:0000313" key="9">
    <source>
        <dbReference type="EMBL" id="CAD0091662.1"/>
    </source>
</evidence>
<evidence type="ECO:0000256" key="7">
    <source>
        <dbReference type="SAM" id="MobiDB-lite"/>
    </source>
</evidence>
<evidence type="ECO:0000259" key="8">
    <source>
        <dbReference type="Pfam" id="PF10256"/>
    </source>
</evidence>
<gene>
    <name evidence="9" type="ORF">AWRI4619_LOCUS6808</name>
</gene>
<comment type="caution">
    <text evidence="9">The sequence shown here is derived from an EMBL/GenBank/DDBJ whole genome shotgun (WGS) entry which is preliminary data.</text>
</comment>
<dbReference type="PANTHER" id="PTHR13254">
    <property type="entry name" value="GOLGI AUTOANTIGEN, GOLGIN SUBFAMILY A, 7"/>
    <property type="match status" value="1"/>
</dbReference>
<dbReference type="Proteomes" id="UP000716446">
    <property type="component" value="Unassembled WGS sequence"/>
</dbReference>
<keyword evidence="10" id="KW-1185">Reference proteome</keyword>
<reference evidence="9" key="1">
    <citation type="submission" date="2020-06" db="EMBL/GenBank/DDBJ databases">
        <authorList>
            <person name="Onetto C."/>
        </authorList>
    </citation>
    <scope>NUCLEOTIDE SEQUENCE</scope>
</reference>
<protein>
    <recommendedName>
        <fullName evidence="4">Ras modification protein ERF4</fullName>
    </recommendedName>
</protein>
<keyword evidence="5" id="KW-0256">Endoplasmic reticulum</keyword>
<comment type="subunit">
    <text evidence="3">Interacts with ERF2.</text>
</comment>
<dbReference type="InterPro" id="IPR019383">
    <property type="entry name" value="Golgin_A_7/ERF4"/>
</dbReference>
<keyword evidence="6" id="KW-0472">Membrane</keyword>
<comment type="subcellular location">
    <subcellularLocation>
        <location evidence="1">Endoplasmic reticulum membrane</location>
        <topology evidence="1">Peripheral membrane protein</topology>
    </subcellularLocation>
</comment>
<dbReference type="InterPro" id="IPR051371">
    <property type="entry name" value="Ras_palmitoyltransferase"/>
</dbReference>
<evidence type="ECO:0000256" key="5">
    <source>
        <dbReference type="ARBA" id="ARBA00022824"/>
    </source>
</evidence>
<evidence type="ECO:0000256" key="3">
    <source>
        <dbReference type="ARBA" id="ARBA00011396"/>
    </source>
</evidence>
<sequence>MQPFNKLAGVEEASNIQNHPPPPPIPDLESQPPHSLHSRPSRASLPVNRKPSRRTLHEQSSRNSLRAPSLHPSLLPPSPGWQGIPNVDYTASAHSHDTQLDDELPWGPSHPCFPHLNPHVAISSPLYSSTRVIRVQRDWLAAGDLYPALQNLYPEILDLWMSESEFRNVIETLNPMLKHAFEPNTWASWFDALMGVATGFLWDNFGWTGVKRGVRDMERWVEGWNTEAEREGREVRLIDLRRTGFLSLDIQIPDPHIDVGDGDVDVMSM</sequence>
<dbReference type="EMBL" id="CAIJEN010000013">
    <property type="protein sequence ID" value="CAD0091662.1"/>
    <property type="molecule type" value="Genomic_DNA"/>
</dbReference>
<evidence type="ECO:0000313" key="10">
    <source>
        <dbReference type="Proteomes" id="UP000716446"/>
    </source>
</evidence>
<evidence type="ECO:0000256" key="1">
    <source>
        <dbReference type="ARBA" id="ARBA00004406"/>
    </source>
</evidence>
<dbReference type="PANTHER" id="PTHR13254:SF0">
    <property type="entry name" value="GOLGIN SUBFAMILY A MEMBER 7_ERF4 DOMAIN-CONTAINING PROTEIN"/>
    <property type="match status" value="1"/>
</dbReference>
<dbReference type="GO" id="GO:0031211">
    <property type="term" value="C:endoplasmic reticulum palmitoyltransferase complex"/>
    <property type="evidence" value="ECO:0007669"/>
    <property type="project" value="TreeGrafter"/>
</dbReference>